<dbReference type="InterPro" id="IPR050584">
    <property type="entry name" value="Cholesterol_7-desaturase"/>
</dbReference>
<evidence type="ECO:0000256" key="2">
    <source>
        <dbReference type="ARBA" id="ARBA00022723"/>
    </source>
</evidence>
<accession>S9QU12</accession>
<dbReference type="PROSITE" id="PS51296">
    <property type="entry name" value="RIESKE"/>
    <property type="match status" value="1"/>
</dbReference>
<dbReference type="InterPro" id="IPR017941">
    <property type="entry name" value="Rieske_2Fe-2S"/>
</dbReference>
<keyword evidence="8" id="KW-1185">Reference proteome</keyword>
<reference evidence="7" key="1">
    <citation type="submission" date="2013-05" db="EMBL/GenBank/DDBJ databases">
        <title>Genome assembly of Cystobacter fuscus DSM 2262.</title>
        <authorList>
            <person name="Sharma G."/>
            <person name="Khatri I."/>
            <person name="Kaur C."/>
            <person name="Mayilraj S."/>
            <person name="Subramanian S."/>
        </authorList>
    </citation>
    <scope>NUCLEOTIDE SEQUENCE [LARGE SCALE GENOMIC DNA]</scope>
    <source>
        <strain evidence="7">DSM 2262</strain>
    </source>
</reference>
<proteinExistence type="predicted"/>
<evidence type="ECO:0000313" key="7">
    <source>
        <dbReference type="EMBL" id="EPX64824.1"/>
    </source>
</evidence>
<dbReference type="SUPFAM" id="SSF50022">
    <property type="entry name" value="ISP domain"/>
    <property type="match status" value="1"/>
</dbReference>
<evidence type="ECO:0000259" key="6">
    <source>
        <dbReference type="PROSITE" id="PS51296"/>
    </source>
</evidence>
<name>S9QU12_CYSF2</name>
<evidence type="ECO:0000256" key="1">
    <source>
        <dbReference type="ARBA" id="ARBA00022714"/>
    </source>
</evidence>
<feature type="domain" description="Rieske" evidence="6">
    <location>
        <begin position="27"/>
        <end position="128"/>
    </location>
</feature>
<dbReference type="PANTHER" id="PTHR21266">
    <property type="entry name" value="IRON-SULFUR DOMAIN CONTAINING PROTEIN"/>
    <property type="match status" value="1"/>
</dbReference>
<keyword evidence="1" id="KW-0001">2Fe-2S</keyword>
<keyword evidence="2" id="KW-0479">Metal-binding</keyword>
<dbReference type="Pfam" id="PF00355">
    <property type="entry name" value="Rieske"/>
    <property type="match status" value="1"/>
</dbReference>
<dbReference type="EMBL" id="ANAH02000001">
    <property type="protein sequence ID" value="EPX64824.1"/>
    <property type="molecule type" value="Genomic_DNA"/>
</dbReference>
<dbReference type="Gene3D" id="2.102.10.10">
    <property type="entry name" value="Rieske [2Fe-2S] iron-sulphur domain"/>
    <property type="match status" value="1"/>
</dbReference>
<dbReference type="eggNOG" id="COG4638">
    <property type="taxonomic scope" value="Bacteria"/>
</dbReference>
<dbReference type="AlphaFoldDB" id="S9QU12"/>
<evidence type="ECO:0000256" key="3">
    <source>
        <dbReference type="ARBA" id="ARBA00023002"/>
    </source>
</evidence>
<dbReference type="Proteomes" id="UP000011682">
    <property type="component" value="Unassembled WGS sequence"/>
</dbReference>
<dbReference type="SUPFAM" id="SSF55961">
    <property type="entry name" value="Bet v1-like"/>
    <property type="match status" value="1"/>
</dbReference>
<gene>
    <name evidence="7" type="ORF">D187_000246</name>
</gene>
<protein>
    <recommendedName>
        <fullName evidence="6">Rieske domain-containing protein</fullName>
    </recommendedName>
</protein>
<comment type="caution">
    <text evidence="7">The sequence shown here is derived from an EMBL/GenBank/DDBJ whole genome shotgun (WGS) entry which is preliminary data.</text>
</comment>
<keyword evidence="4" id="KW-0408">Iron</keyword>
<dbReference type="GO" id="GO:0016491">
    <property type="term" value="F:oxidoreductase activity"/>
    <property type="evidence" value="ECO:0007669"/>
    <property type="project" value="UniProtKB-KW"/>
</dbReference>
<keyword evidence="3" id="KW-0560">Oxidoreductase</keyword>
<dbReference type="InterPro" id="IPR036922">
    <property type="entry name" value="Rieske_2Fe-2S_sf"/>
</dbReference>
<keyword evidence="5" id="KW-0411">Iron-sulfur</keyword>
<evidence type="ECO:0000313" key="8">
    <source>
        <dbReference type="Proteomes" id="UP000011682"/>
    </source>
</evidence>
<sequence length="331" mass="35869">MRAMAVTVVAGTEGIRHIEPARLHSWYAVCPSESLHPGQVIGWNLAGREFAIFRTRGGQVQALAAHCPHLGAHLARGTVIGEHLRCPLHHLRFDGRGVCRAAPEGSGIAARPTQRAFPVVERHGLVLVFNGPVVLFPPPQVGAPELRWHAGTPVSVGCSWLPLVANAFDLEHQVTVHHRALRGPPLIERPDPFTLRLRFTSRVTGRALHDRMMKALSRDHIQVTLTLHGGTLLSVESDLGRTRSALLAGLHPDPGGMSVLPSFAAPPSAVPGLTRPRLALSRWLFTSFLRGDLSVLQGMRFRPAAAREDPVLASLLDFTAQLPEDPDDAPA</sequence>
<dbReference type="PANTHER" id="PTHR21266:SF60">
    <property type="entry name" value="3-KETOSTEROID-9-ALPHA-MONOOXYGENASE, OXYGENASE COMPONENT"/>
    <property type="match status" value="1"/>
</dbReference>
<dbReference type="GO" id="GO:0046872">
    <property type="term" value="F:metal ion binding"/>
    <property type="evidence" value="ECO:0007669"/>
    <property type="project" value="UniProtKB-KW"/>
</dbReference>
<evidence type="ECO:0000256" key="4">
    <source>
        <dbReference type="ARBA" id="ARBA00023004"/>
    </source>
</evidence>
<organism evidence="7 8">
    <name type="scientific">Cystobacter fuscus (strain ATCC 25194 / DSM 2262 / NBRC 100088 / M29)</name>
    <dbReference type="NCBI Taxonomy" id="1242864"/>
    <lineage>
        <taxon>Bacteria</taxon>
        <taxon>Pseudomonadati</taxon>
        <taxon>Myxococcota</taxon>
        <taxon>Myxococcia</taxon>
        <taxon>Myxococcales</taxon>
        <taxon>Cystobacterineae</taxon>
        <taxon>Archangiaceae</taxon>
        <taxon>Cystobacter</taxon>
    </lineage>
</organism>
<evidence type="ECO:0000256" key="5">
    <source>
        <dbReference type="ARBA" id="ARBA00023014"/>
    </source>
</evidence>
<dbReference type="GO" id="GO:0051537">
    <property type="term" value="F:2 iron, 2 sulfur cluster binding"/>
    <property type="evidence" value="ECO:0007669"/>
    <property type="project" value="UniProtKB-KW"/>
</dbReference>